<dbReference type="AlphaFoldDB" id="A0AA92C162"/>
<dbReference type="Pfam" id="PF25455">
    <property type="entry name" value="Beta-barrel_CAF17_C"/>
    <property type="match status" value="1"/>
</dbReference>
<dbReference type="InterPro" id="IPR027266">
    <property type="entry name" value="TrmE/GcvT-like"/>
</dbReference>
<sequence>MSCAFLATRRFIRIGGEAASDFLQNLITTDLELLGPAEARAGALLTPQGKILFDFLVSRDGTDYRLETSADQQEALLRRLTMYKLRAAVDLKAEDIDGVSVYWDEEAPKHGVTDGRFAKAGVTLYRVPGQSADGDVSGYDALRIANGIAESVCDYALQDAFPHDVLMDVNDGVSFRKGCFVGQEVVSRMKHRGTARRRVVLVSAASALPPSGTEIMAGGKPMGALGTVIGNQGLAIIRIDRAADAMASGSAMTAGDKMVTVALPAWTGLSFPSVDPLAGAED</sequence>
<evidence type="ECO:0000313" key="3">
    <source>
        <dbReference type="EMBL" id="PVE51971.1"/>
    </source>
</evidence>
<dbReference type="PANTHER" id="PTHR22602:SF0">
    <property type="entry name" value="TRANSFERASE CAF17, MITOCHONDRIAL-RELATED"/>
    <property type="match status" value="1"/>
</dbReference>
<proteinExistence type="predicted"/>
<dbReference type="InterPro" id="IPR057460">
    <property type="entry name" value="CAF17_C"/>
</dbReference>
<evidence type="ECO:0000259" key="2">
    <source>
        <dbReference type="Pfam" id="PF25455"/>
    </source>
</evidence>
<dbReference type="EMBL" id="QDFR01000006">
    <property type="protein sequence ID" value="PVE51971.1"/>
    <property type="molecule type" value="Genomic_DNA"/>
</dbReference>
<keyword evidence="1" id="KW-0809">Transit peptide</keyword>
<dbReference type="RefSeq" id="WP_116494041.1">
    <property type="nucleotide sequence ID" value="NZ_QDFR01000006.1"/>
</dbReference>
<dbReference type="NCBIfam" id="TIGR03317">
    <property type="entry name" value="ygfZ_signature"/>
    <property type="match status" value="1"/>
</dbReference>
<accession>A0AA92C162</accession>
<feature type="domain" description="CAF17 C-terminal" evidence="2">
    <location>
        <begin position="196"/>
        <end position="267"/>
    </location>
</feature>
<organism evidence="3 4">
    <name type="scientific">Rhizobium rhizogenes</name>
    <name type="common">Agrobacterium rhizogenes</name>
    <dbReference type="NCBI Taxonomy" id="359"/>
    <lineage>
        <taxon>Bacteria</taxon>
        <taxon>Pseudomonadati</taxon>
        <taxon>Pseudomonadota</taxon>
        <taxon>Alphaproteobacteria</taxon>
        <taxon>Hyphomicrobiales</taxon>
        <taxon>Rhizobiaceae</taxon>
        <taxon>Rhizobium/Agrobacterium group</taxon>
        <taxon>Rhizobium</taxon>
    </lineage>
</organism>
<gene>
    <name evidence="3" type="ORF">DC430_17905</name>
</gene>
<evidence type="ECO:0000256" key="1">
    <source>
        <dbReference type="ARBA" id="ARBA00022946"/>
    </source>
</evidence>
<dbReference type="Gene3D" id="3.30.1360.120">
    <property type="entry name" value="Probable tRNA modification gtpase trme, domain 1"/>
    <property type="match status" value="2"/>
</dbReference>
<protein>
    <submittedName>
        <fullName evidence="3">Folate-binding protein YgfZ</fullName>
    </submittedName>
</protein>
<dbReference type="SUPFAM" id="SSF103025">
    <property type="entry name" value="Folate-binding domain"/>
    <property type="match status" value="1"/>
</dbReference>
<dbReference type="Proteomes" id="UP000244335">
    <property type="component" value="Unassembled WGS sequence"/>
</dbReference>
<comment type="caution">
    <text evidence="3">The sequence shown here is derived from an EMBL/GenBank/DDBJ whole genome shotgun (WGS) entry which is preliminary data.</text>
</comment>
<dbReference type="GO" id="GO:0016226">
    <property type="term" value="P:iron-sulfur cluster assembly"/>
    <property type="evidence" value="ECO:0007669"/>
    <property type="project" value="TreeGrafter"/>
</dbReference>
<name>A0AA92C162_RHIRH</name>
<dbReference type="PANTHER" id="PTHR22602">
    <property type="entry name" value="TRANSFERASE CAF17, MITOCHONDRIAL-RELATED"/>
    <property type="match status" value="1"/>
</dbReference>
<dbReference type="InterPro" id="IPR017703">
    <property type="entry name" value="YgfZ/GCV_T_CS"/>
</dbReference>
<evidence type="ECO:0000313" key="4">
    <source>
        <dbReference type="Proteomes" id="UP000244335"/>
    </source>
</evidence>
<dbReference type="InterPro" id="IPR045179">
    <property type="entry name" value="YgfZ/GcvT"/>
</dbReference>
<reference evidence="3 4" key="1">
    <citation type="submission" date="2018-04" db="EMBL/GenBank/DDBJ databases">
        <authorList>
            <person name="Hagen T."/>
        </authorList>
    </citation>
    <scope>NUCLEOTIDE SEQUENCE [LARGE SCALE GENOMIC DNA]</scope>
    <source>
        <strain evidence="3 4">TPD7009</strain>
    </source>
</reference>